<feature type="binding site" evidence="2">
    <location>
        <position position="126"/>
    </location>
    <ligand>
        <name>a divalent metal cation</name>
        <dbReference type="ChEBI" id="CHEBI:60240"/>
        <label>2</label>
    </ligand>
</feature>
<dbReference type="PANTHER" id="PTHR46124">
    <property type="entry name" value="D-AMINOACYL-TRNA DEACYLASE"/>
    <property type="match status" value="1"/>
</dbReference>
<evidence type="ECO:0000313" key="4">
    <source>
        <dbReference type="EMBL" id="SQC06503.1"/>
    </source>
</evidence>
<organism evidence="3 5">
    <name type="scientific">Clostridium perfringens</name>
    <dbReference type="NCBI Taxonomy" id="1502"/>
    <lineage>
        <taxon>Bacteria</taxon>
        <taxon>Bacillati</taxon>
        <taxon>Bacillota</taxon>
        <taxon>Clostridia</taxon>
        <taxon>Eubacteriales</taxon>
        <taxon>Clostridiaceae</taxon>
        <taxon>Clostridium</taxon>
    </lineage>
</organism>
<keyword evidence="1 3" id="KW-0378">Hydrolase</keyword>
<dbReference type="PANTHER" id="PTHR46124:SF2">
    <property type="entry name" value="D-AMINOACYL-TRNA DEACYLASE"/>
    <property type="match status" value="1"/>
</dbReference>
<keyword evidence="2" id="KW-0479">Metal-binding</keyword>
<evidence type="ECO:0000313" key="5">
    <source>
        <dbReference type="Proteomes" id="UP000070260"/>
    </source>
</evidence>
<dbReference type="Gene3D" id="3.20.20.140">
    <property type="entry name" value="Metal-dependent hydrolases"/>
    <property type="match status" value="1"/>
</dbReference>
<dbReference type="GO" id="GO:0046872">
    <property type="term" value="F:metal ion binding"/>
    <property type="evidence" value="ECO:0007669"/>
    <property type="project" value="UniProtKB-KW"/>
</dbReference>
<dbReference type="InterPro" id="IPR032466">
    <property type="entry name" value="Metal_Hydrolase"/>
</dbReference>
<dbReference type="PROSITE" id="PS01091">
    <property type="entry name" value="TATD_3"/>
    <property type="match status" value="1"/>
</dbReference>
<dbReference type="Proteomes" id="UP000250234">
    <property type="component" value="Unassembled WGS sequence"/>
</dbReference>
<sequence length="242" mass="28135">MNNFKFDTHLHLDLFRDRNKIIKEIENNKSYTIAVTNLPILYEKYVKIYGDLKYIKFALGFHPELVYEYSNQLDIFLENVKRAKYIGEVGLDYKIKNSSNRSCQRIIFSKIISECNKLGGKVLTVHSRNAAKDINEIIGDNFNGTIIMHWFTGSISELKESVGNGYYFSINERMINKKELIKKIPIKKILLETDAPFTNNDKENYSFEFVNNLIKKLANIFNMDESEISSQLKSNFKEAVSV</sequence>
<gene>
    <name evidence="4" type="primary">tatD</name>
    <name evidence="3" type="ORF">JFP838_05555</name>
    <name evidence="4" type="ORF">NCTC8081_00613</name>
</gene>
<feature type="binding site" evidence="2">
    <location>
        <position position="194"/>
    </location>
    <ligand>
        <name>a divalent metal cation</name>
        <dbReference type="ChEBI" id="CHEBI:60240"/>
        <label>1</label>
    </ligand>
</feature>
<feature type="binding site" evidence="2">
    <location>
        <position position="88"/>
    </location>
    <ligand>
        <name>a divalent metal cation</name>
        <dbReference type="ChEBI" id="CHEBI:60240"/>
        <label>1</label>
    </ligand>
</feature>
<dbReference type="Pfam" id="PF01026">
    <property type="entry name" value="TatD_DNase"/>
    <property type="match status" value="1"/>
</dbReference>
<accession>A0A127EGZ2</accession>
<evidence type="ECO:0000313" key="6">
    <source>
        <dbReference type="Proteomes" id="UP000250234"/>
    </source>
</evidence>
<dbReference type="InterPro" id="IPR001130">
    <property type="entry name" value="TatD-like"/>
</dbReference>
<protein>
    <submittedName>
        <fullName evidence="4">Mg-dependent DNase</fullName>
        <ecNumber evidence="4">3.1.21.-</ecNumber>
    </submittedName>
    <submittedName>
        <fullName evidence="3">TatD family hydrolase</fullName>
    </submittedName>
</protein>
<name>A0A127EGZ2_CLOPF</name>
<dbReference type="PIRSF" id="PIRSF005902">
    <property type="entry name" value="DNase_TatD"/>
    <property type="match status" value="1"/>
</dbReference>
<evidence type="ECO:0000256" key="2">
    <source>
        <dbReference type="PIRSR" id="PIRSR005902-1"/>
    </source>
</evidence>
<dbReference type="GO" id="GO:0016788">
    <property type="term" value="F:hydrolase activity, acting on ester bonds"/>
    <property type="evidence" value="ECO:0007669"/>
    <property type="project" value="InterPro"/>
</dbReference>
<feature type="binding site" evidence="2">
    <location>
        <position position="9"/>
    </location>
    <ligand>
        <name>a divalent metal cation</name>
        <dbReference type="ChEBI" id="CHEBI:60240"/>
        <label>1</label>
    </ligand>
</feature>
<dbReference type="EMBL" id="UAWO01000002">
    <property type="protein sequence ID" value="SQC06503.1"/>
    <property type="molecule type" value="Genomic_DNA"/>
</dbReference>
<dbReference type="InterPro" id="IPR018228">
    <property type="entry name" value="DNase_TatD-rel_CS"/>
</dbReference>
<dbReference type="EMBL" id="CP010994">
    <property type="protein sequence ID" value="AMN35236.1"/>
    <property type="molecule type" value="Genomic_DNA"/>
</dbReference>
<dbReference type="AlphaFoldDB" id="A0A127EGZ2"/>
<dbReference type="OrthoDB" id="9810005at2"/>
<dbReference type="EC" id="3.1.21.-" evidence="4"/>
<dbReference type="RefSeq" id="WP_061427132.1">
    <property type="nucleotide sequence ID" value="NZ_CATNWW010000003.1"/>
</dbReference>
<dbReference type="SUPFAM" id="SSF51556">
    <property type="entry name" value="Metallo-dependent hydrolases"/>
    <property type="match status" value="1"/>
</dbReference>
<evidence type="ECO:0000256" key="1">
    <source>
        <dbReference type="ARBA" id="ARBA00022801"/>
    </source>
</evidence>
<evidence type="ECO:0000313" key="3">
    <source>
        <dbReference type="EMBL" id="AMN35236.1"/>
    </source>
</evidence>
<dbReference type="PATRIC" id="fig|1502.177.peg.1115"/>
<dbReference type="NCBIfam" id="NF041926">
    <property type="entry name" value="QatD"/>
    <property type="match status" value="1"/>
</dbReference>
<dbReference type="InterPro" id="IPR049677">
    <property type="entry name" value="QatD"/>
</dbReference>
<feature type="binding site" evidence="2">
    <location>
        <position position="149"/>
    </location>
    <ligand>
        <name>a divalent metal cation</name>
        <dbReference type="ChEBI" id="CHEBI:60240"/>
        <label>2</label>
    </ligand>
</feature>
<proteinExistence type="predicted"/>
<reference evidence="4 6" key="2">
    <citation type="submission" date="2018-06" db="EMBL/GenBank/DDBJ databases">
        <authorList>
            <consortium name="Pathogen Informatics"/>
            <person name="Doyle S."/>
        </authorList>
    </citation>
    <scope>NUCLEOTIDE SEQUENCE [LARGE SCALE GENOMIC DNA]</scope>
    <source>
        <strain evidence="4 6">NCTC8081</strain>
    </source>
</reference>
<feature type="binding site" evidence="2">
    <location>
        <position position="11"/>
    </location>
    <ligand>
        <name>a divalent metal cation</name>
        <dbReference type="ChEBI" id="CHEBI:60240"/>
        <label>1</label>
    </ligand>
</feature>
<reference evidence="3 5" key="1">
    <citation type="journal article" date="2016" name="PLoS ONE">
        <title>Plasmid Characterization and Chromosome Analysis of Two netF+ Clostridium perfringens Isolates Associated with Foal and Canine Necrotizing Enteritis.</title>
        <authorList>
            <person name="Mehdizadeh Gohari I."/>
            <person name="Kropinski A.M."/>
            <person name="Weese S.J."/>
            <person name="Parreira V.R."/>
            <person name="Whitehead A.E."/>
            <person name="Boerlin P."/>
            <person name="Prescott J.F."/>
        </authorList>
    </citation>
    <scope>NUCLEOTIDE SEQUENCE [LARGE SCALE GENOMIC DNA]</scope>
    <source>
        <strain evidence="3 5">JP838</strain>
    </source>
</reference>
<dbReference type="Proteomes" id="UP000070260">
    <property type="component" value="Chromosome"/>
</dbReference>